<dbReference type="InterPro" id="IPR011051">
    <property type="entry name" value="RmlC_Cupin_sf"/>
</dbReference>
<sequence>MAEVTYKRGDADNRPWGRWEVLDTGEGFAVKRITVNPGAILSLQLHHHRSEHWTIVAGKARVTRGEEKLDLGFGQHVHLPVETAHRIENIGDTPVIFIEVQYGEKLDENDIVRLEDKYGRAPA</sequence>
<proteinExistence type="predicted"/>
<dbReference type="EMBL" id="FYEH01000002">
    <property type="protein sequence ID" value="SNB61721.1"/>
    <property type="molecule type" value="Genomic_DNA"/>
</dbReference>
<dbReference type="GO" id="GO:0005976">
    <property type="term" value="P:polysaccharide metabolic process"/>
    <property type="evidence" value="ECO:0007669"/>
    <property type="project" value="InterPro"/>
</dbReference>
<keyword evidence="2" id="KW-0548">Nucleotidyltransferase</keyword>
<protein>
    <submittedName>
        <fullName evidence="2">Mannose-1-phosphate guanylyltransferase/mannose-1-phosphate guanylyltransferase / mannose-6-phosphate isomerase</fullName>
    </submittedName>
</protein>
<dbReference type="GO" id="GO:0016853">
    <property type="term" value="F:isomerase activity"/>
    <property type="evidence" value="ECO:0007669"/>
    <property type="project" value="UniProtKB-KW"/>
</dbReference>
<dbReference type="GO" id="GO:0009298">
    <property type="term" value="P:GDP-mannose biosynthetic process"/>
    <property type="evidence" value="ECO:0007669"/>
    <property type="project" value="TreeGrafter"/>
</dbReference>
<dbReference type="CDD" id="cd02213">
    <property type="entry name" value="cupin_PMI_typeII_C"/>
    <property type="match status" value="1"/>
</dbReference>
<dbReference type="RefSeq" id="WP_088560197.1">
    <property type="nucleotide sequence ID" value="NZ_FYEH01000002.1"/>
</dbReference>
<dbReference type="AlphaFoldDB" id="A0A212QQK6"/>
<evidence type="ECO:0000259" key="1">
    <source>
        <dbReference type="Pfam" id="PF01050"/>
    </source>
</evidence>
<evidence type="ECO:0000313" key="2">
    <source>
        <dbReference type="EMBL" id="SNB61721.1"/>
    </source>
</evidence>
<dbReference type="GO" id="GO:0004475">
    <property type="term" value="F:mannose-1-phosphate guanylyltransferase (GTP) activity"/>
    <property type="evidence" value="ECO:0007669"/>
    <property type="project" value="TreeGrafter"/>
</dbReference>
<dbReference type="InterPro" id="IPR051161">
    <property type="entry name" value="Mannose-6P_isomerase_type2"/>
</dbReference>
<dbReference type="OrthoDB" id="9806359at2"/>
<keyword evidence="3" id="KW-1185">Reference proteome</keyword>
<gene>
    <name evidence="2" type="ORF">SAMN07250955_102369</name>
</gene>
<dbReference type="PANTHER" id="PTHR46390:SF1">
    <property type="entry name" value="MANNOSE-1-PHOSPHATE GUANYLYLTRANSFERASE"/>
    <property type="match status" value="1"/>
</dbReference>
<evidence type="ECO:0000313" key="3">
    <source>
        <dbReference type="Proteomes" id="UP000197065"/>
    </source>
</evidence>
<dbReference type="PANTHER" id="PTHR46390">
    <property type="entry name" value="MANNOSE-1-PHOSPHATE GUANYLYLTRANSFERASE"/>
    <property type="match status" value="1"/>
</dbReference>
<dbReference type="Pfam" id="PF01050">
    <property type="entry name" value="MannoseP_isomer"/>
    <property type="match status" value="1"/>
</dbReference>
<dbReference type="InterPro" id="IPR014710">
    <property type="entry name" value="RmlC-like_jellyroll"/>
</dbReference>
<keyword evidence="2" id="KW-0413">Isomerase</keyword>
<accession>A0A212QQK6</accession>
<name>A0A212QQK6_9PROT</name>
<dbReference type="InterPro" id="IPR001538">
    <property type="entry name" value="Man6P_isomerase-2_C"/>
</dbReference>
<organism evidence="2 3">
    <name type="scientific">Arboricoccus pini</name>
    <dbReference type="NCBI Taxonomy" id="1963835"/>
    <lineage>
        <taxon>Bacteria</taxon>
        <taxon>Pseudomonadati</taxon>
        <taxon>Pseudomonadota</taxon>
        <taxon>Alphaproteobacteria</taxon>
        <taxon>Geminicoccales</taxon>
        <taxon>Geminicoccaceae</taxon>
        <taxon>Arboricoccus</taxon>
    </lineage>
</organism>
<feature type="domain" description="Mannose-6-phosphate isomerase type II C-terminal" evidence="1">
    <location>
        <begin position="13"/>
        <end position="116"/>
    </location>
</feature>
<dbReference type="SUPFAM" id="SSF51182">
    <property type="entry name" value="RmlC-like cupins"/>
    <property type="match status" value="1"/>
</dbReference>
<dbReference type="Gene3D" id="2.60.120.10">
    <property type="entry name" value="Jelly Rolls"/>
    <property type="match status" value="1"/>
</dbReference>
<dbReference type="Proteomes" id="UP000197065">
    <property type="component" value="Unassembled WGS sequence"/>
</dbReference>
<reference evidence="2 3" key="1">
    <citation type="submission" date="2017-06" db="EMBL/GenBank/DDBJ databases">
        <authorList>
            <person name="Kim H.J."/>
            <person name="Triplett B.A."/>
        </authorList>
    </citation>
    <scope>NUCLEOTIDE SEQUENCE [LARGE SCALE GENOMIC DNA]</scope>
    <source>
        <strain evidence="2 3">B29T1</strain>
    </source>
</reference>
<keyword evidence="2" id="KW-0808">Transferase</keyword>